<feature type="domain" description="Putative oxidoreductase/dehydrogenase Rossmann-like" evidence="1">
    <location>
        <begin position="20"/>
        <end position="135"/>
    </location>
</feature>
<dbReference type="InterPro" id="IPR008927">
    <property type="entry name" value="6-PGluconate_DH-like_C_sf"/>
</dbReference>
<dbReference type="Gene3D" id="3.40.50.720">
    <property type="entry name" value="NAD(P)-binding Rossmann-like Domain"/>
    <property type="match status" value="1"/>
</dbReference>
<dbReference type="Pfam" id="PF10728">
    <property type="entry name" value="DUF2520"/>
    <property type="match status" value="1"/>
</dbReference>
<dbReference type="InterPro" id="IPR018931">
    <property type="entry name" value="DUF2520"/>
</dbReference>
<dbReference type="Pfam" id="PF10727">
    <property type="entry name" value="Rossmann-like"/>
    <property type="match status" value="1"/>
</dbReference>
<name>A0A424YHK9_9FIRM</name>
<proteinExistence type="predicted"/>
<evidence type="ECO:0000313" key="4">
    <source>
        <dbReference type="Proteomes" id="UP000285138"/>
    </source>
</evidence>
<evidence type="ECO:0000259" key="2">
    <source>
        <dbReference type="Pfam" id="PF10728"/>
    </source>
</evidence>
<feature type="domain" description="DUF2520" evidence="2">
    <location>
        <begin position="153"/>
        <end position="279"/>
    </location>
</feature>
<dbReference type="PANTHER" id="PTHR40459">
    <property type="entry name" value="CONSERVED HYPOTHETICAL ALANINE AND LEUCINE RICH PROTEIN"/>
    <property type="match status" value="1"/>
</dbReference>
<dbReference type="Gene3D" id="1.10.1040.20">
    <property type="entry name" value="ProC-like, C-terminal domain"/>
    <property type="match status" value="1"/>
</dbReference>
<organism evidence="3 4">
    <name type="scientific">Candidatus Syntrophonatronum acetioxidans</name>
    <dbReference type="NCBI Taxonomy" id="1795816"/>
    <lineage>
        <taxon>Bacteria</taxon>
        <taxon>Bacillati</taxon>
        <taxon>Bacillota</taxon>
        <taxon>Clostridia</taxon>
        <taxon>Eubacteriales</taxon>
        <taxon>Syntrophomonadaceae</taxon>
        <taxon>Candidatus Syntrophonatronum</taxon>
    </lineage>
</organism>
<dbReference type="InterPro" id="IPR036291">
    <property type="entry name" value="NAD(P)-bd_dom_sf"/>
</dbReference>
<accession>A0A424YHK9</accession>
<reference evidence="3 4" key="1">
    <citation type="submission" date="2018-08" db="EMBL/GenBank/DDBJ databases">
        <title>The metabolism and importance of syntrophic acetate oxidation coupled to methane or sulfide production in haloalkaline environments.</title>
        <authorList>
            <person name="Timmers P.H.A."/>
            <person name="Vavourakis C.D."/>
            <person name="Sorokin D.Y."/>
            <person name="Sinninghe Damste J.S."/>
            <person name="Muyzer G."/>
            <person name="Stams A.J.M."/>
            <person name="Plugge C.M."/>
        </authorList>
    </citation>
    <scope>NUCLEOTIDE SEQUENCE [LARGE SCALE GENOMIC DNA]</scope>
    <source>
        <strain evidence="3">MSAO_Bac1</strain>
    </source>
</reference>
<dbReference type="SUPFAM" id="SSF48179">
    <property type="entry name" value="6-phosphogluconate dehydrogenase C-terminal domain-like"/>
    <property type="match status" value="1"/>
</dbReference>
<dbReference type="AlphaFoldDB" id="A0A424YHK9"/>
<sequence length="308" mass="33790">MTWLRRYFYFNRKRVKVMHKIAIIGAGNVGITLGASLKKRGYNVAGVISRTPESAKRGAEIIGTEGYTELFPLLQEANIVFITTPDRVIAQVCSKIVEAGGIKEGDLVIHTSGSHSSDILTPARERGGVVMSVHPLQTIPSPEAGIRNLPGSYFAVEGDERGISFVRDMIESFEGHLVKIPTEMKPLYHASACVVSNYFVAIIRLGLKMMEQIGLNKDEALTALLPLIQGTMTNIEKVGVPEGLTGPIARGDYSTIKDHLLVIDKEMKDIAPLYRELGKFTVKVALEKGSIDEEHADQLLKTMEVDES</sequence>
<dbReference type="InterPro" id="IPR019665">
    <property type="entry name" value="OxRdtase/DH_put_Rossmann_dom"/>
</dbReference>
<evidence type="ECO:0000313" key="3">
    <source>
        <dbReference type="EMBL" id="RQD77653.1"/>
    </source>
</evidence>
<dbReference type="SUPFAM" id="SSF51735">
    <property type="entry name" value="NAD(P)-binding Rossmann-fold domains"/>
    <property type="match status" value="1"/>
</dbReference>
<protein>
    <submittedName>
        <fullName evidence="3">DUF2520 domain-containing protein</fullName>
    </submittedName>
</protein>
<dbReference type="EMBL" id="QZAA01000059">
    <property type="protein sequence ID" value="RQD77653.1"/>
    <property type="molecule type" value="Genomic_DNA"/>
</dbReference>
<gene>
    <name evidence="3" type="ORF">D5R97_01930</name>
</gene>
<evidence type="ECO:0000259" key="1">
    <source>
        <dbReference type="Pfam" id="PF10727"/>
    </source>
</evidence>
<dbReference type="Proteomes" id="UP000285138">
    <property type="component" value="Unassembled WGS sequence"/>
</dbReference>
<comment type="caution">
    <text evidence="3">The sequence shown here is derived from an EMBL/GenBank/DDBJ whole genome shotgun (WGS) entry which is preliminary data.</text>
</comment>
<dbReference type="InterPro" id="IPR037108">
    <property type="entry name" value="TM1727-like_C_sf"/>
</dbReference>
<dbReference type="PANTHER" id="PTHR40459:SF1">
    <property type="entry name" value="CONSERVED HYPOTHETICAL ALANINE AND LEUCINE RICH PROTEIN"/>
    <property type="match status" value="1"/>
</dbReference>